<accession>A0A6A5QXV3</accession>
<dbReference type="PANTHER" id="PTHR12419">
    <property type="entry name" value="OTU DOMAIN CONTAINING PROTEIN"/>
    <property type="match status" value="1"/>
</dbReference>
<feature type="compositionally biased region" description="Low complexity" evidence="1">
    <location>
        <begin position="280"/>
        <end position="294"/>
    </location>
</feature>
<dbReference type="CDD" id="cd22756">
    <property type="entry name" value="OTU_OTUD3-like"/>
    <property type="match status" value="1"/>
</dbReference>
<dbReference type="PROSITE" id="PS50802">
    <property type="entry name" value="OTU"/>
    <property type="match status" value="1"/>
</dbReference>
<dbReference type="InterPro" id="IPR003323">
    <property type="entry name" value="OTU_dom"/>
</dbReference>
<dbReference type="PANTHER" id="PTHR12419:SF7">
    <property type="entry name" value="OTU DOMAIN-CONTAINING PROTEIN 3"/>
    <property type="match status" value="1"/>
</dbReference>
<evidence type="ECO:0000313" key="4">
    <source>
        <dbReference type="Proteomes" id="UP000800096"/>
    </source>
</evidence>
<dbReference type="GO" id="GO:0016579">
    <property type="term" value="P:protein deubiquitination"/>
    <property type="evidence" value="ECO:0007669"/>
    <property type="project" value="TreeGrafter"/>
</dbReference>
<evidence type="ECO:0000259" key="2">
    <source>
        <dbReference type="PROSITE" id="PS50802"/>
    </source>
</evidence>
<dbReference type="SUPFAM" id="SSF54001">
    <property type="entry name" value="Cysteine proteinases"/>
    <property type="match status" value="1"/>
</dbReference>
<protein>
    <recommendedName>
        <fullName evidence="2">OTU domain-containing protein</fullName>
    </recommendedName>
</protein>
<dbReference type="Proteomes" id="UP000800096">
    <property type="component" value="Unassembled WGS sequence"/>
</dbReference>
<feature type="compositionally biased region" description="Polar residues" evidence="1">
    <location>
        <begin position="304"/>
        <end position="319"/>
    </location>
</feature>
<feature type="compositionally biased region" description="Polar residues" evidence="1">
    <location>
        <begin position="231"/>
        <end position="257"/>
    </location>
</feature>
<dbReference type="GO" id="GO:0004843">
    <property type="term" value="F:cysteine-type deubiquitinase activity"/>
    <property type="evidence" value="ECO:0007669"/>
    <property type="project" value="TreeGrafter"/>
</dbReference>
<dbReference type="InterPro" id="IPR038765">
    <property type="entry name" value="Papain-like_cys_pep_sf"/>
</dbReference>
<dbReference type="InterPro" id="IPR050704">
    <property type="entry name" value="Peptidase_C85-like"/>
</dbReference>
<proteinExistence type="predicted"/>
<dbReference type="AlphaFoldDB" id="A0A6A5QXV3"/>
<evidence type="ECO:0000313" key="3">
    <source>
        <dbReference type="EMBL" id="KAF1919648.1"/>
    </source>
</evidence>
<evidence type="ECO:0000256" key="1">
    <source>
        <dbReference type="SAM" id="MobiDB-lite"/>
    </source>
</evidence>
<sequence length="319" mass="35871">MAPRKQRANSPEFPVLDANALYAGEIRGDGNCLFNALSDQLYGHQEMHEVLRTATIEHMRDNSDFYRQYMAINNVRRNPKRKTTSATPTRVDTTYFTEEQLQQQFEEHVEKMGQPGEWADNMEVSAFASALNVHVRLWQADYTYLFSPRIHYTSSDHPTAVDDRQTLHIAYHSWEHYSSVRKLAGPHTGLPDVHIVPEMLSKKRPSPSVDGDDDDQRRRARKRRSPLPQFDSDSTPEGTESSSDESNGFMASQQSNIGVPPPEHQVKPQKLTIKLRGLRTTDSPSPSRASSPVPTAAPTPLPSHATTSLVKETPTVATL</sequence>
<name>A0A6A5QXV3_AMPQU</name>
<feature type="domain" description="OTU" evidence="2">
    <location>
        <begin position="21"/>
        <end position="183"/>
    </location>
</feature>
<gene>
    <name evidence="3" type="ORF">BDU57DRAFT_512850</name>
</gene>
<feature type="region of interest" description="Disordered" evidence="1">
    <location>
        <begin position="198"/>
        <end position="319"/>
    </location>
</feature>
<dbReference type="Pfam" id="PF02338">
    <property type="entry name" value="OTU"/>
    <property type="match status" value="1"/>
</dbReference>
<dbReference type="Gene3D" id="3.90.70.80">
    <property type="match status" value="1"/>
</dbReference>
<dbReference type="EMBL" id="ML979133">
    <property type="protein sequence ID" value="KAF1919648.1"/>
    <property type="molecule type" value="Genomic_DNA"/>
</dbReference>
<keyword evidence="4" id="KW-1185">Reference proteome</keyword>
<dbReference type="OrthoDB" id="409956at2759"/>
<organism evidence="3 4">
    <name type="scientific">Ampelomyces quisqualis</name>
    <name type="common">Powdery mildew agent</name>
    <dbReference type="NCBI Taxonomy" id="50730"/>
    <lineage>
        <taxon>Eukaryota</taxon>
        <taxon>Fungi</taxon>
        <taxon>Dikarya</taxon>
        <taxon>Ascomycota</taxon>
        <taxon>Pezizomycotina</taxon>
        <taxon>Dothideomycetes</taxon>
        <taxon>Pleosporomycetidae</taxon>
        <taxon>Pleosporales</taxon>
        <taxon>Pleosporineae</taxon>
        <taxon>Phaeosphaeriaceae</taxon>
        <taxon>Ampelomyces</taxon>
    </lineage>
</organism>
<reference evidence="3" key="1">
    <citation type="journal article" date="2020" name="Stud. Mycol.">
        <title>101 Dothideomycetes genomes: a test case for predicting lifestyles and emergence of pathogens.</title>
        <authorList>
            <person name="Haridas S."/>
            <person name="Albert R."/>
            <person name="Binder M."/>
            <person name="Bloem J."/>
            <person name="Labutti K."/>
            <person name="Salamov A."/>
            <person name="Andreopoulos B."/>
            <person name="Baker S."/>
            <person name="Barry K."/>
            <person name="Bills G."/>
            <person name="Bluhm B."/>
            <person name="Cannon C."/>
            <person name="Castanera R."/>
            <person name="Culley D."/>
            <person name="Daum C."/>
            <person name="Ezra D."/>
            <person name="Gonzalez J."/>
            <person name="Henrissat B."/>
            <person name="Kuo A."/>
            <person name="Liang C."/>
            <person name="Lipzen A."/>
            <person name="Lutzoni F."/>
            <person name="Magnuson J."/>
            <person name="Mondo S."/>
            <person name="Nolan M."/>
            <person name="Ohm R."/>
            <person name="Pangilinan J."/>
            <person name="Park H.-J."/>
            <person name="Ramirez L."/>
            <person name="Alfaro M."/>
            <person name="Sun H."/>
            <person name="Tritt A."/>
            <person name="Yoshinaga Y."/>
            <person name="Zwiers L.-H."/>
            <person name="Turgeon B."/>
            <person name="Goodwin S."/>
            <person name="Spatafora J."/>
            <person name="Crous P."/>
            <person name="Grigoriev I."/>
        </authorList>
    </citation>
    <scope>NUCLEOTIDE SEQUENCE</scope>
    <source>
        <strain evidence="3">HMLAC05119</strain>
    </source>
</reference>